<proteinExistence type="predicted"/>
<dbReference type="InterPro" id="IPR036890">
    <property type="entry name" value="HATPase_C_sf"/>
</dbReference>
<keyword evidence="3" id="KW-0808">Transferase</keyword>
<evidence type="ECO:0000256" key="9">
    <source>
        <dbReference type="SAM" id="Phobius"/>
    </source>
</evidence>
<dbReference type="CDD" id="cd16917">
    <property type="entry name" value="HATPase_UhpB-NarQ-NarX-like"/>
    <property type="match status" value="1"/>
</dbReference>
<keyword evidence="4 9" id="KW-0812">Transmembrane</keyword>
<dbReference type="Gene3D" id="3.30.565.10">
    <property type="entry name" value="Histidine kinase-like ATPase, C-terminal domain"/>
    <property type="match status" value="1"/>
</dbReference>
<dbReference type="Pfam" id="PF07730">
    <property type="entry name" value="HisKA_3"/>
    <property type="match status" value="1"/>
</dbReference>
<reference evidence="11" key="1">
    <citation type="journal article" date="2014" name="Int. J. Syst. Evol. Microbiol.">
        <title>Complete genome sequence of Corynebacterium casei LMG S-19264T (=DSM 44701T), isolated from a smear-ripened cheese.</title>
        <authorList>
            <consortium name="US DOE Joint Genome Institute (JGI-PGF)"/>
            <person name="Walter F."/>
            <person name="Albersmeier A."/>
            <person name="Kalinowski J."/>
            <person name="Ruckert C."/>
        </authorList>
    </citation>
    <scope>NUCLEOTIDE SEQUENCE</scope>
    <source>
        <strain evidence="11">JCM 4059</strain>
    </source>
</reference>
<comment type="caution">
    <text evidence="11">The sequence shown here is derived from an EMBL/GenBank/DDBJ whole genome shotgun (WGS) entry which is preliminary data.</text>
</comment>
<evidence type="ECO:0000313" key="12">
    <source>
        <dbReference type="Proteomes" id="UP000638313"/>
    </source>
</evidence>
<evidence type="ECO:0000256" key="2">
    <source>
        <dbReference type="ARBA" id="ARBA00022475"/>
    </source>
</evidence>
<dbReference type="PANTHER" id="PTHR24421:SF37">
    <property type="entry name" value="SENSOR HISTIDINE KINASE NARS"/>
    <property type="match status" value="1"/>
</dbReference>
<dbReference type="SUPFAM" id="SSF55781">
    <property type="entry name" value="GAF domain-like"/>
    <property type="match status" value="1"/>
</dbReference>
<feature type="transmembrane region" description="Helical" evidence="9">
    <location>
        <begin position="113"/>
        <end position="134"/>
    </location>
</feature>
<evidence type="ECO:0000256" key="4">
    <source>
        <dbReference type="ARBA" id="ARBA00022692"/>
    </source>
</evidence>
<reference evidence="11" key="2">
    <citation type="submission" date="2020-09" db="EMBL/GenBank/DDBJ databases">
        <authorList>
            <person name="Sun Q."/>
            <person name="Ohkuma M."/>
        </authorList>
    </citation>
    <scope>NUCLEOTIDE SEQUENCE</scope>
    <source>
        <strain evidence="11">JCM 4059</strain>
    </source>
</reference>
<feature type="transmembrane region" description="Helical" evidence="9">
    <location>
        <begin position="288"/>
        <end position="308"/>
    </location>
</feature>
<feature type="transmembrane region" description="Helical" evidence="9">
    <location>
        <begin position="146"/>
        <end position="164"/>
    </location>
</feature>
<feature type="transmembrane region" description="Helical" evidence="9">
    <location>
        <begin position="249"/>
        <end position="268"/>
    </location>
</feature>
<dbReference type="SMART" id="SM00387">
    <property type="entry name" value="HATPase_c"/>
    <property type="match status" value="1"/>
</dbReference>
<dbReference type="InterPro" id="IPR003594">
    <property type="entry name" value="HATPase_dom"/>
</dbReference>
<keyword evidence="5" id="KW-0418">Kinase</keyword>
<comment type="subcellular location">
    <subcellularLocation>
        <location evidence="1">Cell membrane</location>
        <topology evidence="1">Multi-pass membrane protein</topology>
    </subcellularLocation>
</comment>
<dbReference type="GO" id="GO:0000155">
    <property type="term" value="F:phosphorelay sensor kinase activity"/>
    <property type="evidence" value="ECO:0007669"/>
    <property type="project" value="InterPro"/>
</dbReference>
<dbReference type="EMBL" id="BNBD01000016">
    <property type="protein sequence ID" value="GHF67251.1"/>
    <property type="molecule type" value="Genomic_DNA"/>
</dbReference>
<keyword evidence="8 9" id="KW-0472">Membrane</keyword>
<feature type="transmembrane region" description="Helical" evidence="9">
    <location>
        <begin position="21"/>
        <end position="41"/>
    </location>
</feature>
<evidence type="ECO:0000256" key="8">
    <source>
        <dbReference type="ARBA" id="ARBA00023136"/>
    </source>
</evidence>
<dbReference type="AlphaFoldDB" id="A0A919B861"/>
<dbReference type="RefSeq" id="WP_190132521.1">
    <property type="nucleotide sequence ID" value="NZ_BNBD01000016.1"/>
</dbReference>
<dbReference type="Proteomes" id="UP000638313">
    <property type="component" value="Unassembled WGS sequence"/>
</dbReference>
<dbReference type="SUPFAM" id="SSF55874">
    <property type="entry name" value="ATPase domain of HSP90 chaperone/DNA topoisomerase II/histidine kinase"/>
    <property type="match status" value="1"/>
</dbReference>
<protein>
    <recommendedName>
        <fullName evidence="10">Histidine kinase/HSP90-like ATPase domain-containing protein</fullName>
    </recommendedName>
</protein>
<evidence type="ECO:0000313" key="11">
    <source>
        <dbReference type="EMBL" id="GHF67251.1"/>
    </source>
</evidence>
<name>A0A919B861_9ACTN</name>
<dbReference type="InterPro" id="IPR011712">
    <property type="entry name" value="Sig_transdc_His_kin_sub3_dim/P"/>
</dbReference>
<keyword evidence="12" id="KW-1185">Reference proteome</keyword>
<keyword evidence="7" id="KW-0902">Two-component regulatory system</keyword>
<feature type="transmembrane region" description="Helical" evidence="9">
    <location>
        <begin position="79"/>
        <end position="101"/>
    </location>
</feature>
<accession>A0A919B861</accession>
<dbReference type="GO" id="GO:0005886">
    <property type="term" value="C:plasma membrane"/>
    <property type="evidence" value="ECO:0007669"/>
    <property type="project" value="UniProtKB-SubCell"/>
</dbReference>
<dbReference type="InterPro" id="IPR050482">
    <property type="entry name" value="Sensor_HK_TwoCompSys"/>
</dbReference>
<evidence type="ECO:0000259" key="10">
    <source>
        <dbReference type="SMART" id="SM00387"/>
    </source>
</evidence>
<feature type="transmembrane region" description="Helical" evidence="9">
    <location>
        <begin position="47"/>
        <end position="67"/>
    </location>
</feature>
<evidence type="ECO:0000256" key="3">
    <source>
        <dbReference type="ARBA" id="ARBA00022679"/>
    </source>
</evidence>
<evidence type="ECO:0000256" key="5">
    <source>
        <dbReference type="ARBA" id="ARBA00022777"/>
    </source>
</evidence>
<evidence type="ECO:0000256" key="1">
    <source>
        <dbReference type="ARBA" id="ARBA00004651"/>
    </source>
</evidence>
<dbReference type="InterPro" id="IPR029016">
    <property type="entry name" value="GAF-like_dom_sf"/>
</dbReference>
<organism evidence="11 12">
    <name type="scientific">Streptomyces mashuensis</name>
    <dbReference type="NCBI Taxonomy" id="33904"/>
    <lineage>
        <taxon>Bacteria</taxon>
        <taxon>Bacillati</taxon>
        <taxon>Actinomycetota</taxon>
        <taxon>Actinomycetes</taxon>
        <taxon>Kitasatosporales</taxon>
        <taxon>Streptomycetaceae</taxon>
        <taxon>Streptomyces</taxon>
    </lineage>
</organism>
<dbReference type="GO" id="GO:0046983">
    <property type="term" value="F:protein dimerization activity"/>
    <property type="evidence" value="ECO:0007669"/>
    <property type="project" value="InterPro"/>
</dbReference>
<evidence type="ECO:0000256" key="7">
    <source>
        <dbReference type="ARBA" id="ARBA00023012"/>
    </source>
</evidence>
<feature type="transmembrane region" description="Helical" evidence="9">
    <location>
        <begin position="224"/>
        <end position="243"/>
    </location>
</feature>
<sequence>MPGGAAGPGTRAVRRHRVPAFAAYGLTVAAAVTWTAFALTHLDDPPLVPYIVSRGVPVVAAIGVVLFGSFMTAHRPRSVLGPLLVATGTGNVVSDATLIGAAATGAPRPVTDLLAVLSVLTYALAVFTFYVLPLHLPSGELPRHRLWRCYVALLAAWSLVHAYADRVAARSYGLPDPTWHGGWGRLRRELVGHVPVVPFMTAVLVTGLAVMTVRWWQTPDRRQIVPVLPYVLWLVLVYLNRLAPLTGGLWTVAYGIAALWPFCAVYGISRDRSAQLDRATRKALATLLLTAVLITVFTVVSVVALHFVPGGTHAAALGAEVLGIALGCLLYPSARLATHAVDRLYYGDRARPYHVVRALSQRLGEAAAPADAPRLLCDTVVSTLHLSGAAVVLHTRGGPRTLATAGSPALDAPGFPLLFEGGVIGRLHVTPRAGERALDPQDAEVLRSLAGQAAPALASLRLYEDLRAARERLVLTREEARRALRRDLHDSLGPALSGARLQVDAARYAVPDGSAAARPLETASEGIGQAIAELRRISAGLAPAALDRNGLGGALRQLADRFGRRLPVTVRFTPDPLPALPAAVEVAVYLIGGEALNNVVRHAGARSAALAVRVVPDEVTIEVRDDGHGLPPGGDRTGVGIRSMRERATELGGRFALEPGPDGGMVVRASFPPVDGPFPG</sequence>
<dbReference type="Gene3D" id="3.30.450.40">
    <property type="match status" value="1"/>
</dbReference>
<dbReference type="Gene3D" id="1.20.5.1930">
    <property type="match status" value="1"/>
</dbReference>
<evidence type="ECO:0000256" key="6">
    <source>
        <dbReference type="ARBA" id="ARBA00022989"/>
    </source>
</evidence>
<feature type="transmembrane region" description="Helical" evidence="9">
    <location>
        <begin position="190"/>
        <end position="212"/>
    </location>
</feature>
<gene>
    <name evidence="11" type="ORF">GCM10010218_55910</name>
</gene>
<keyword evidence="6 9" id="KW-1133">Transmembrane helix</keyword>
<dbReference type="Pfam" id="PF02518">
    <property type="entry name" value="HATPase_c"/>
    <property type="match status" value="1"/>
</dbReference>
<keyword evidence="2" id="KW-1003">Cell membrane</keyword>
<feature type="domain" description="Histidine kinase/HSP90-like ATPase" evidence="10">
    <location>
        <begin position="583"/>
        <end position="675"/>
    </location>
</feature>
<dbReference type="PANTHER" id="PTHR24421">
    <property type="entry name" value="NITRATE/NITRITE SENSOR PROTEIN NARX-RELATED"/>
    <property type="match status" value="1"/>
</dbReference>